<evidence type="ECO:0000313" key="2">
    <source>
        <dbReference type="Proteomes" id="UP000182253"/>
    </source>
</evidence>
<dbReference type="AlphaFoldDB" id="A0A1F6UX40"/>
<organism evidence="1 2">
    <name type="scientific">Candidatus Nomurabacteria bacterium RIFCSPHIGHO2_01_FULL_39_9</name>
    <dbReference type="NCBI Taxonomy" id="1801735"/>
    <lineage>
        <taxon>Bacteria</taxon>
        <taxon>Candidatus Nomuraibacteriota</taxon>
    </lineage>
</organism>
<protein>
    <submittedName>
        <fullName evidence="1">Uncharacterized protein</fullName>
    </submittedName>
</protein>
<dbReference type="EMBL" id="MFTL01000006">
    <property type="protein sequence ID" value="OGI61932.1"/>
    <property type="molecule type" value="Genomic_DNA"/>
</dbReference>
<gene>
    <name evidence="1" type="ORF">A2645_01980</name>
</gene>
<sequence>MQSWKAERLLKKVSRLSILIFCSFKHLKFKKMARLIGSVTCKELILAFPEKFGKHAKKFRKELCDVISKEGFGSYVEIKGKYEADYIPKYRSKQTLLKKAQCVTISERYKDDFEWIKVSLFDDGHIEIVHPEQTLSALDKSKIKTLIIPKDRYRAYVIRDRDQERDRMLKYHDQFRVRVLKNIVSK</sequence>
<reference evidence="1 2" key="1">
    <citation type="journal article" date="2016" name="Nat. Commun.">
        <title>Thousands of microbial genomes shed light on interconnected biogeochemical processes in an aquifer system.</title>
        <authorList>
            <person name="Anantharaman K."/>
            <person name="Brown C.T."/>
            <person name="Hug L.A."/>
            <person name="Sharon I."/>
            <person name="Castelle C.J."/>
            <person name="Probst A.J."/>
            <person name="Thomas B.C."/>
            <person name="Singh A."/>
            <person name="Wilkins M.J."/>
            <person name="Karaoz U."/>
            <person name="Brodie E.L."/>
            <person name="Williams K.H."/>
            <person name="Hubbard S.S."/>
            <person name="Banfield J.F."/>
        </authorList>
    </citation>
    <scope>NUCLEOTIDE SEQUENCE [LARGE SCALE GENOMIC DNA]</scope>
</reference>
<accession>A0A1F6UX40</accession>
<comment type="caution">
    <text evidence="1">The sequence shown here is derived from an EMBL/GenBank/DDBJ whole genome shotgun (WGS) entry which is preliminary data.</text>
</comment>
<proteinExistence type="predicted"/>
<name>A0A1F6UX40_9BACT</name>
<dbReference type="Proteomes" id="UP000182253">
    <property type="component" value="Unassembled WGS sequence"/>
</dbReference>
<evidence type="ECO:0000313" key="1">
    <source>
        <dbReference type="EMBL" id="OGI61932.1"/>
    </source>
</evidence>